<dbReference type="SUPFAM" id="SSF143120">
    <property type="entry name" value="YefM-like"/>
    <property type="match status" value="1"/>
</dbReference>
<proteinExistence type="inferred from homology"/>
<dbReference type="Pfam" id="PF02604">
    <property type="entry name" value="PhdYeFM_antitox"/>
    <property type="match status" value="1"/>
</dbReference>
<reference evidence="3" key="1">
    <citation type="submission" date="2019-02" db="EMBL/GenBank/DDBJ databases">
        <authorList>
            <person name="Gruber-Vodicka R. H."/>
            <person name="Seah K. B. B."/>
        </authorList>
    </citation>
    <scope>NUCLEOTIDE SEQUENCE</scope>
    <source>
        <strain evidence="3">BECK_DK47</strain>
    </source>
</reference>
<dbReference type="InterPro" id="IPR036165">
    <property type="entry name" value="YefM-like_sf"/>
</dbReference>
<evidence type="ECO:0000256" key="1">
    <source>
        <dbReference type="ARBA" id="ARBA00009981"/>
    </source>
</evidence>
<dbReference type="NCBIfam" id="TIGR01552">
    <property type="entry name" value="phd_fam"/>
    <property type="match status" value="1"/>
</dbReference>
<organism evidence="3">
    <name type="scientific">Candidatus Kentrum sp. DK</name>
    <dbReference type="NCBI Taxonomy" id="2126562"/>
    <lineage>
        <taxon>Bacteria</taxon>
        <taxon>Pseudomonadati</taxon>
        <taxon>Pseudomonadota</taxon>
        <taxon>Gammaproteobacteria</taxon>
        <taxon>Candidatus Kentrum</taxon>
    </lineage>
</organism>
<evidence type="ECO:0000256" key="2">
    <source>
        <dbReference type="RuleBase" id="RU362080"/>
    </source>
</evidence>
<protein>
    <recommendedName>
        <fullName evidence="2">Antitoxin</fullName>
    </recommendedName>
</protein>
<gene>
    <name evidence="3" type="ORF">BECKDK2373B_GA0170837_100315</name>
</gene>
<name>A0A450RUK4_9GAMM</name>
<dbReference type="EMBL" id="CAADEX010000003">
    <property type="protein sequence ID" value="VFJ42809.1"/>
    <property type="molecule type" value="Genomic_DNA"/>
</dbReference>
<comment type="function">
    <text evidence="2">Antitoxin component of a type II toxin-antitoxin (TA) system.</text>
</comment>
<sequence length="137" mass="16031">MRYSAALPSVNLYLKALIRYHARETYVFPVRKKMVMSDRREGHQPMDNISVNRFRDNLRTVTEQVIGQHMPIKVTRRGGEDFIVIGAEDWEREQETLFVLQNTGLMRQIAESMRTHAERSGYQPTDQEIHEIVSVRG</sequence>
<dbReference type="Gene3D" id="3.40.1620.10">
    <property type="entry name" value="YefM-like domain"/>
    <property type="match status" value="1"/>
</dbReference>
<comment type="similarity">
    <text evidence="1 2">Belongs to the phD/YefM antitoxin family.</text>
</comment>
<evidence type="ECO:0000313" key="3">
    <source>
        <dbReference type="EMBL" id="VFJ42809.1"/>
    </source>
</evidence>
<dbReference type="AlphaFoldDB" id="A0A450RUK4"/>
<accession>A0A450RUK4</accession>
<dbReference type="InterPro" id="IPR006442">
    <property type="entry name" value="Antitoxin_Phd/YefM"/>
</dbReference>